<reference evidence="2" key="1">
    <citation type="journal article" date="2014" name="Nat. Commun.">
        <title>The rainbow trout genome provides novel insights into evolution after whole-genome duplication in vertebrates.</title>
        <authorList>
            <person name="Berthelot C."/>
            <person name="Brunet F."/>
            <person name="Chalopin D."/>
            <person name="Juanchich A."/>
            <person name="Bernard M."/>
            <person name="Noel B."/>
            <person name="Bento P."/>
            <person name="Da Silva C."/>
            <person name="Labadie K."/>
            <person name="Alberti A."/>
            <person name="Aury J.M."/>
            <person name="Louis A."/>
            <person name="Dehais P."/>
            <person name="Bardou P."/>
            <person name="Montfort J."/>
            <person name="Klopp C."/>
            <person name="Cabau C."/>
            <person name="Gaspin C."/>
            <person name="Thorgaard G.H."/>
            <person name="Boussaha M."/>
            <person name="Quillet E."/>
            <person name="Guyomard R."/>
            <person name="Galiana D."/>
            <person name="Bobe J."/>
            <person name="Volff J.N."/>
            <person name="Genet C."/>
            <person name="Wincker P."/>
            <person name="Jaillon O."/>
            <person name="Roest Crollius H."/>
            <person name="Guiguen Y."/>
        </authorList>
    </citation>
    <scope>NUCLEOTIDE SEQUENCE [LARGE SCALE GENOMIC DNA]</scope>
</reference>
<evidence type="ECO:0000313" key="3">
    <source>
        <dbReference type="Proteomes" id="UP000193380"/>
    </source>
</evidence>
<sequence>MNGNIPWWLCSYRKELVDPAPDLTEDQLKEIPYKKVETQGDPIKIRHSHSPRSFHQYRRSQCSEGERSVLSEVNTRTDLVPPLPVTRTADIPGSSSTPSQKKQGSKDTLLSEIIEHDVRSNAKVVKTVHTPRTKVET</sequence>
<evidence type="ECO:0000256" key="1">
    <source>
        <dbReference type="SAM" id="MobiDB-lite"/>
    </source>
</evidence>
<feature type="compositionally biased region" description="Polar residues" evidence="1">
    <location>
        <begin position="93"/>
        <end position="108"/>
    </location>
</feature>
<gene>
    <name evidence="2" type="ORF">GSONMT00063034001</name>
</gene>
<dbReference type="Proteomes" id="UP000193380">
    <property type="component" value="Unassembled WGS sequence"/>
</dbReference>
<reference evidence="2" key="2">
    <citation type="submission" date="2014-03" db="EMBL/GenBank/DDBJ databases">
        <authorList>
            <person name="Genoscope - CEA"/>
        </authorList>
    </citation>
    <scope>NUCLEOTIDE SEQUENCE</scope>
</reference>
<feature type="compositionally biased region" description="Basic residues" evidence="1">
    <location>
        <begin position="45"/>
        <end position="58"/>
    </location>
</feature>
<feature type="region of interest" description="Disordered" evidence="1">
    <location>
        <begin position="39"/>
        <end position="111"/>
    </location>
</feature>
<organism evidence="2 3">
    <name type="scientific">Oncorhynchus mykiss</name>
    <name type="common">Rainbow trout</name>
    <name type="synonym">Salmo gairdneri</name>
    <dbReference type="NCBI Taxonomy" id="8022"/>
    <lineage>
        <taxon>Eukaryota</taxon>
        <taxon>Metazoa</taxon>
        <taxon>Chordata</taxon>
        <taxon>Craniata</taxon>
        <taxon>Vertebrata</taxon>
        <taxon>Euteleostomi</taxon>
        <taxon>Actinopterygii</taxon>
        <taxon>Neopterygii</taxon>
        <taxon>Teleostei</taxon>
        <taxon>Protacanthopterygii</taxon>
        <taxon>Salmoniformes</taxon>
        <taxon>Salmonidae</taxon>
        <taxon>Salmoninae</taxon>
        <taxon>Oncorhynchus</taxon>
    </lineage>
</organism>
<evidence type="ECO:0000313" key="2">
    <source>
        <dbReference type="EMBL" id="CDQ74252.1"/>
    </source>
</evidence>
<protein>
    <submittedName>
        <fullName evidence="2">Uncharacterized protein</fullName>
    </submittedName>
</protein>
<dbReference type="PaxDb" id="8022-A0A060X4W7"/>
<name>A0A060X4W7_ONCMY</name>
<proteinExistence type="predicted"/>
<dbReference type="EMBL" id="FR904960">
    <property type="protein sequence ID" value="CDQ74252.1"/>
    <property type="molecule type" value="Genomic_DNA"/>
</dbReference>
<dbReference type="AlphaFoldDB" id="A0A060X4W7"/>
<dbReference type="STRING" id="8022.A0A060X4W7"/>
<accession>A0A060X4W7</accession>